<dbReference type="Gene3D" id="3.40.50.1820">
    <property type="entry name" value="alpha/beta hydrolase"/>
    <property type="match status" value="1"/>
</dbReference>
<reference evidence="1 2" key="2">
    <citation type="submission" date="2018-11" db="EMBL/GenBank/DDBJ databases">
        <authorList>
            <consortium name="Pathogen Informatics"/>
        </authorList>
    </citation>
    <scope>NUCLEOTIDE SEQUENCE [LARGE SCALE GENOMIC DNA]</scope>
</reference>
<dbReference type="InterPro" id="IPR010463">
    <property type="entry name" value="DUF1057"/>
</dbReference>
<evidence type="ECO:0000313" key="2">
    <source>
        <dbReference type="Proteomes" id="UP000271162"/>
    </source>
</evidence>
<dbReference type="PANTHER" id="PTHR47533">
    <property type="entry name" value="PROTEIN CBG21859"/>
    <property type="match status" value="1"/>
</dbReference>
<dbReference type="GO" id="GO:0003676">
    <property type="term" value="F:nucleic acid binding"/>
    <property type="evidence" value="ECO:0007669"/>
    <property type="project" value="InterPro"/>
</dbReference>
<name>A0A0N4Y5S9_NIPBR</name>
<evidence type="ECO:0000313" key="1">
    <source>
        <dbReference type="EMBL" id="VDL74971.1"/>
    </source>
</evidence>
<dbReference type="AlphaFoldDB" id="A0A0N4Y5S9"/>
<sequence>MVWAGICATGKTPLVFVEKATKIDAQFYQEQVFRRDLLPWAQERFGDNVRHLQRDWAPAHAAKSTMALCNELFPGYWAKDDTLPSGSRIGSVVAIHGAPGSHKDFKYIAPLLQERGIRFIGVNMPGFGLSPGDPRLQCDNFERDNFIHELIKRMDIAQPMVIMSHSRGTENATSVAARNIVSGL</sequence>
<dbReference type="WBParaSite" id="NBR_0001138101-mRNA-1">
    <property type="protein sequence ID" value="NBR_0001138101-mRNA-1"/>
    <property type="gene ID" value="NBR_0001138101"/>
</dbReference>
<reference evidence="3" key="1">
    <citation type="submission" date="2017-02" db="UniProtKB">
        <authorList>
            <consortium name="WormBaseParasite"/>
        </authorList>
    </citation>
    <scope>IDENTIFICATION</scope>
</reference>
<dbReference type="PANTHER" id="PTHR47533:SF4">
    <property type="entry name" value="AB HYDROLASE-1 DOMAIN-CONTAINING PROTEIN"/>
    <property type="match status" value="1"/>
</dbReference>
<accession>A0A0N4Y5S9</accession>
<dbReference type="Pfam" id="PF06342">
    <property type="entry name" value="DUF1057"/>
    <property type="match status" value="1"/>
</dbReference>
<protein>
    <submittedName>
        <fullName evidence="3">AB hydrolase-1 domain-containing protein</fullName>
    </submittedName>
</protein>
<proteinExistence type="predicted"/>
<organism evidence="3">
    <name type="scientific">Nippostrongylus brasiliensis</name>
    <name type="common">Rat hookworm</name>
    <dbReference type="NCBI Taxonomy" id="27835"/>
    <lineage>
        <taxon>Eukaryota</taxon>
        <taxon>Metazoa</taxon>
        <taxon>Ecdysozoa</taxon>
        <taxon>Nematoda</taxon>
        <taxon>Chromadorea</taxon>
        <taxon>Rhabditida</taxon>
        <taxon>Rhabditina</taxon>
        <taxon>Rhabditomorpha</taxon>
        <taxon>Strongyloidea</taxon>
        <taxon>Heligmosomidae</taxon>
        <taxon>Nippostrongylus</taxon>
    </lineage>
</organism>
<dbReference type="InterPro" id="IPR036397">
    <property type="entry name" value="RNaseH_sf"/>
</dbReference>
<gene>
    <name evidence="1" type="ORF">NBR_LOCUS11382</name>
</gene>
<evidence type="ECO:0000313" key="3">
    <source>
        <dbReference type="WBParaSite" id="NBR_0001138101-mRNA-1"/>
    </source>
</evidence>
<keyword evidence="2" id="KW-1185">Reference proteome</keyword>
<dbReference type="Proteomes" id="UP000271162">
    <property type="component" value="Unassembled WGS sequence"/>
</dbReference>
<dbReference type="InterPro" id="IPR029058">
    <property type="entry name" value="AB_hydrolase_fold"/>
</dbReference>
<dbReference type="SUPFAM" id="SSF53474">
    <property type="entry name" value="alpha/beta-Hydrolases"/>
    <property type="match status" value="1"/>
</dbReference>
<dbReference type="EMBL" id="UYSL01020514">
    <property type="protein sequence ID" value="VDL74971.1"/>
    <property type="molecule type" value="Genomic_DNA"/>
</dbReference>
<dbReference type="Gene3D" id="3.30.420.10">
    <property type="entry name" value="Ribonuclease H-like superfamily/Ribonuclease H"/>
    <property type="match status" value="1"/>
</dbReference>